<name>A0A1H9U418_9ACTN</name>
<accession>A0A1H9U418</accession>
<proteinExistence type="predicted"/>
<reference evidence="2" key="1">
    <citation type="submission" date="2016-10" db="EMBL/GenBank/DDBJ databases">
        <authorList>
            <person name="Varghese N."/>
            <person name="Submissions S."/>
        </authorList>
    </citation>
    <scope>NUCLEOTIDE SEQUENCE [LARGE SCALE GENOMIC DNA]</scope>
    <source>
        <strain evidence="2">CGMCC 4.6825</strain>
    </source>
</reference>
<evidence type="ECO:0000313" key="1">
    <source>
        <dbReference type="EMBL" id="SES03907.1"/>
    </source>
</evidence>
<dbReference type="AlphaFoldDB" id="A0A1H9U418"/>
<dbReference type="EMBL" id="FOGO01000007">
    <property type="protein sequence ID" value="SES03907.1"/>
    <property type="molecule type" value="Genomic_DNA"/>
</dbReference>
<keyword evidence="2" id="KW-1185">Reference proteome</keyword>
<gene>
    <name evidence="1" type="ORF">SAMN05421870_107284</name>
</gene>
<organism evidence="1 2">
    <name type="scientific">Streptomyces qinglanensis</name>
    <dbReference type="NCBI Taxonomy" id="943816"/>
    <lineage>
        <taxon>Bacteria</taxon>
        <taxon>Bacillati</taxon>
        <taxon>Actinomycetota</taxon>
        <taxon>Actinomycetes</taxon>
        <taxon>Kitasatosporales</taxon>
        <taxon>Streptomycetaceae</taxon>
        <taxon>Streptomyces</taxon>
    </lineage>
</organism>
<protein>
    <submittedName>
        <fullName evidence="1">Uncharacterized protein</fullName>
    </submittedName>
</protein>
<dbReference type="RefSeq" id="WP_143081860.1">
    <property type="nucleotide sequence ID" value="NZ_FOGO01000007.1"/>
</dbReference>
<sequence>MDDGEQTETTASHMDIVLNEQGETFLPTWAVVDLLRSVAIVMRGNEDDPDVSIGMFARILDRNADALEVRAIEATTQAGEPMA</sequence>
<evidence type="ECO:0000313" key="2">
    <source>
        <dbReference type="Proteomes" id="UP000182841"/>
    </source>
</evidence>
<dbReference type="Proteomes" id="UP000182841">
    <property type="component" value="Unassembled WGS sequence"/>
</dbReference>